<dbReference type="SUPFAM" id="SSF52540">
    <property type="entry name" value="P-loop containing nucleoside triphosphate hydrolases"/>
    <property type="match status" value="1"/>
</dbReference>
<evidence type="ECO:0000259" key="9">
    <source>
        <dbReference type="PROSITE" id="PS50893"/>
    </source>
</evidence>
<feature type="transmembrane region" description="Helical" evidence="8">
    <location>
        <begin position="92"/>
        <end position="114"/>
    </location>
</feature>
<dbReference type="EMBL" id="ATMH01005695">
    <property type="protein sequence ID" value="EPY27549.1"/>
    <property type="molecule type" value="Genomic_DNA"/>
</dbReference>
<dbReference type="Pfam" id="PF00005">
    <property type="entry name" value="ABC_tran"/>
    <property type="match status" value="1"/>
</dbReference>
<keyword evidence="12" id="KW-1185">Reference proteome</keyword>
<dbReference type="SUPFAM" id="SSF90123">
    <property type="entry name" value="ABC transporter transmembrane region"/>
    <property type="match status" value="1"/>
</dbReference>
<dbReference type="SMART" id="SM00382">
    <property type="entry name" value="AAA"/>
    <property type="match status" value="1"/>
</dbReference>
<feature type="transmembrane region" description="Helical" evidence="8">
    <location>
        <begin position="120"/>
        <end position="140"/>
    </location>
</feature>
<dbReference type="OrthoDB" id="6500128at2759"/>
<keyword evidence="3" id="KW-0547">Nucleotide-binding</keyword>
<feature type="domain" description="ABC transporter" evidence="9">
    <location>
        <begin position="234"/>
        <end position="442"/>
    </location>
</feature>
<dbReference type="Proteomes" id="UP000015354">
    <property type="component" value="Unassembled WGS sequence"/>
</dbReference>
<evidence type="ECO:0000256" key="4">
    <source>
        <dbReference type="ARBA" id="ARBA00022840"/>
    </source>
</evidence>
<keyword evidence="6 8" id="KW-0472">Membrane</keyword>
<evidence type="ECO:0000256" key="2">
    <source>
        <dbReference type="ARBA" id="ARBA00022692"/>
    </source>
</evidence>
<name>S9UFQ0_9TRYP</name>
<evidence type="ECO:0000256" key="5">
    <source>
        <dbReference type="ARBA" id="ARBA00022989"/>
    </source>
</evidence>
<protein>
    <submittedName>
        <fullName evidence="11">ABC transporter-like protein</fullName>
    </submittedName>
</protein>
<dbReference type="AlphaFoldDB" id="S9UFQ0"/>
<dbReference type="Gene3D" id="3.40.50.300">
    <property type="entry name" value="P-loop containing nucleotide triphosphate hydrolases"/>
    <property type="match status" value="1"/>
</dbReference>
<evidence type="ECO:0000256" key="7">
    <source>
        <dbReference type="SAM" id="MobiDB-lite"/>
    </source>
</evidence>
<keyword evidence="4" id="KW-0067">ATP-binding</keyword>
<dbReference type="InterPro" id="IPR003593">
    <property type="entry name" value="AAA+_ATPase"/>
</dbReference>
<dbReference type="PROSITE" id="PS50929">
    <property type="entry name" value="ABC_TM1F"/>
    <property type="match status" value="1"/>
</dbReference>
<dbReference type="InterPro" id="IPR039421">
    <property type="entry name" value="Type_1_exporter"/>
</dbReference>
<organism evidence="11 12">
    <name type="scientific">Strigomonas culicis</name>
    <dbReference type="NCBI Taxonomy" id="28005"/>
    <lineage>
        <taxon>Eukaryota</taxon>
        <taxon>Discoba</taxon>
        <taxon>Euglenozoa</taxon>
        <taxon>Kinetoplastea</taxon>
        <taxon>Metakinetoplastina</taxon>
        <taxon>Trypanosomatida</taxon>
        <taxon>Trypanosomatidae</taxon>
        <taxon>Strigomonadinae</taxon>
        <taxon>Strigomonas</taxon>
    </lineage>
</organism>
<dbReference type="InterPro" id="IPR027417">
    <property type="entry name" value="P-loop_NTPase"/>
</dbReference>
<dbReference type="GO" id="GO:0005524">
    <property type="term" value="F:ATP binding"/>
    <property type="evidence" value="ECO:0007669"/>
    <property type="project" value="UniProtKB-KW"/>
</dbReference>
<dbReference type="PROSITE" id="PS00211">
    <property type="entry name" value="ABC_TRANSPORTER_1"/>
    <property type="match status" value="1"/>
</dbReference>
<dbReference type="GO" id="GO:0016020">
    <property type="term" value="C:membrane"/>
    <property type="evidence" value="ECO:0007669"/>
    <property type="project" value="UniProtKB-SubCell"/>
</dbReference>
<accession>S9UFQ0</accession>
<dbReference type="GO" id="GO:0016887">
    <property type="term" value="F:ATP hydrolysis activity"/>
    <property type="evidence" value="ECO:0007669"/>
    <property type="project" value="InterPro"/>
</dbReference>
<comment type="caution">
    <text evidence="11">The sequence shown here is derived from an EMBL/GenBank/DDBJ whole genome shotgun (WGS) entry which is preliminary data.</text>
</comment>
<feature type="region of interest" description="Disordered" evidence="7">
    <location>
        <begin position="218"/>
        <end position="245"/>
    </location>
</feature>
<evidence type="ECO:0000256" key="6">
    <source>
        <dbReference type="ARBA" id="ARBA00023136"/>
    </source>
</evidence>
<keyword evidence="2 8" id="KW-0812">Transmembrane</keyword>
<evidence type="ECO:0000256" key="1">
    <source>
        <dbReference type="ARBA" id="ARBA00004141"/>
    </source>
</evidence>
<keyword evidence="5 8" id="KW-1133">Transmembrane helix</keyword>
<dbReference type="InterPro" id="IPR036640">
    <property type="entry name" value="ABC1_TM_sf"/>
</dbReference>
<dbReference type="GO" id="GO:0015421">
    <property type="term" value="F:ABC-type oligopeptide transporter activity"/>
    <property type="evidence" value="ECO:0007669"/>
    <property type="project" value="TreeGrafter"/>
</dbReference>
<reference evidence="11 12" key="1">
    <citation type="journal article" date="2013" name="PLoS ONE">
        <title>Predicting the Proteins of Angomonas deanei, Strigomonas culicis and Their Respective Endosymbionts Reveals New Aspects of the Trypanosomatidae Family.</title>
        <authorList>
            <person name="Motta M.C."/>
            <person name="Martins A.C."/>
            <person name="de Souza S.S."/>
            <person name="Catta-Preta C.M."/>
            <person name="Silva R."/>
            <person name="Klein C.C."/>
            <person name="de Almeida L.G."/>
            <person name="de Lima Cunha O."/>
            <person name="Ciapina L.P."/>
            <person name="Brocchi M."/>
            <person name="Colabardini A.C."/>
            <person name="de Araujo Lima B."/>
            <person name="Machado C.R."/>
            <person name="de Almeida Soares C.M."/>
            <person name="Probst C.M."/>
            <person name="de Menezes C.B."/>
            <person name="Thompson C.E."/>
            <person name="Bartholomeu D.C."/>
            <person name="Gradia D.F."/>
            <person name="Pavoni D.P."/>
            <person name="Grisard E.C."/>
            <person name="Fantinatti-Garboggini F."/>
            <person name="Marchini F.K."/>
            <person name="Rodrigues-Luiz G.F."/>
            <person name="Wagner G."/>
            <person name="Goldman G.H."/>
            <person name="Fietto J.L."/>
            <person name="Elias M.C."/>
            <person name="Goldman M.H."/>
            <person name="Sagot M.F."/>
            <person name="Pereira M."/>
            <person name="Stoco P.H."/>
            <person name="de Mendonca-Neto R.P."/>
            <person name="Teixeira S.M."/>
            <person name="Maciel T.E."/>
            <person name="de Oliveira Mendes T.A."/>
            <person name="Urmenyi T.P."/>
            <person name="de Souza W."/>
            <person name="Schenkman S."/>
            <person name="de Vasconcelos A.T."/>
        </authorList>
    </citation>
    <scope>NUCLEOTIDE SEQUENCE [LARGE SCALE GENOMIC DNA]</scope>
</reference>
<evidence type="ECO:0000256" key="8">
    <source>
        <dbReference type="SAM" id="Phobius"/>
    </source>
</evidence>
<sequence>MLYISAPLTLSTGLMVLLVQLLYLYAGRRQGTKGSRVADEESSATAYIANAMHRSETVFAFTCQNFILCRLQEKLEHLTLLTSQINFTIHGFAALSAGSTNLILIVVVSVANYLHRHGRLPLMDMALFVIYLQALFSSLFRLSHEASRMRVALGRLQTLKDTLEWYAAPPPPRAADAAAVPLRRLEDAAAQQQTAVGLSGVTFYYPEVPACLHQLMAQPRSAEKEHQGDDGPPLDPPEVAAGARPPRALYRKGITDVTFDAPARSITVLYGPSGCGKSTCLRLLCGLAHAAAGTVTTHVHTLLLEQQHAIFMGSVAENILLAATGAEGAERDRQRVDTAVVRSGAASFLSDPFATHIHNVAQPPFSGGQLQRLCLARVFASRERECTLVLLDEPTTGLDDAATRLLLATIRELRDVYHKTVIISSHDERVREMADKVVDLGRP</sequence>
<feature type="domain" description="ABC transmembrane type-1" evidence="10">
    <location>
        <begin position="1"/>
        <end position="143"/>
    </location>
</feature>
<dbReference type="Gene3D" id="1.20.1560.10">
    <property type="entry name" value="ABC transporter type 1, transmembrane domain"/>
    <property type="match status" value="1"/>
</dbReference>
<dbReference type="InterPro" id="IPR003439">
    <property type="entry name" value="ABC_transporter-like_ATP-bd"/>
</dbReference>
<proteinExistence type="predicted"/>
<dbReference type="PANTHER" id="PTHR43394:SF1">
    <property type="entry name" value="ATP-BINDING CASSETTE SUB-FAMILY B MEMBER 10, MITOCHONDRIAL"/>
    <property type="match status" value="1"/>
</dbReference>
<evidence type="ECO:0000259" key="10">
    <source>
        <dbReference type="PROSITE" id="PS50929"/>
    </source>
</evidence>
<dbReference type="PANTHER" id="PTHR43394">
    <property type="entry name" value="ATP-DEPENDENT PERMEASE MDL1, MITOCHONDRIAL"/>
    <property type="match status" value="1"/>
</dbReference>
<evidence type="ECO:0000313" key="12">
    <source>
        <dbReference type="Proteomes" id="UP000015354"/>
    </source>
</evidence>
<comment type="subcellular location">
    <subcellularLocation>
        <location evidence="1">Membrane</location>
        <topology evidence="1">Multi-pass membrane protein</topology>
    </subcellularLocation>
</comment>
<dbReference type="PROSITE" id="PS50893">
    <property type="entry name" value="ABC_TRANSPORTER_2"/>
    <property type="match status" value="1"/>
</dbReference>
<feature type="transmembrane region" description="Helical" evidence="8">
    <location>
        <begin position="6"/>
        <end position="26"/>
    </location>
</feature>
<evidence type="ECO:0000256" key="3">
    <source>
        <dbReference type="ARBA" id="ARBA00022741"/>
    </source>
</evidence>
<dbReference type="InterPro" id="IPR011527">
    <property type="entry name" value="ABC1_TM_dom"/>
</dbReference>
<gene>
    <name evidence="11" type="ORF">STCU_05695</name>
</gene>
<evidence type="ECO:0000313" key="11">
    <source>
        <dbReference type="EMBL" id="EPY27549.1"/>
    </source>
</evidence>
<dbReference type="InterPro" id="IPR017871">
    <property type="entry name" value="ABC_transporter-like_CS"/>
</dbReference>